<reference evidence="2" key="1">
    <citation type="journal article" date="2014" name="Proc. Natl. Acad. Sci. U.S.A.">
        <title>Extensive sampling of basidiomycete genomes demonstrates inadequacy of the white-rot/brown-rot paradigm for wood decay fungi.</title>
        <authorList>
            <person name="Riley R."/>
            <person name="Salamov A.A."/>
            <person name="Brown D.W."/>
            <person name="Nagy L.G."/>
            <person name="Floudas D."/>
            <person name="Held B.W."/>
            <person name="Levasseur A."/>
            <person name="Lombard V."/>
            <person name="Morin E."/>
            <person name="Otillar R."/>
            <person name="Lindquist E.A."/>
            <person name="Sun H."/>
            <person name="LaButti K.M."/>
            <person name="Schmutz J."/>
            <person name="Jabbour D."/>
            <person name="Luo H."/>
            <person name="Baker S.E."/>
            <person name="Pisabarro A.G."/>
            <person name="Walton J.D."/>
            <person name="Blanchette R.A."/>
            <person name="Henrissat B."/>
            <person name="Martin F."/>
            <person name="Cullen D."/>
            <person name="Hibbett D.S."/>
            <person name="Grigoriev I.V."/>
        </authorList>
    </citation>
    <scope>NUCLEOTIDE SEQUENCE [LARGE SCALE GENOMIC DNA]</scope>
    <source>
        <strain evidence="2">CBS 339.88</strain>
    </source>
</reference>
<keyword evidence="2" id="KW-1185">Reference proteome</keyword>
<feature type="non-terminal residue" evidence="1">
    <location>
        <position position="1"/>
    </location>
</feature>
<organism evidence="1 2">
    <name type="scientific">Galerina marginata (strain CBS 339.88)</name>
    <dbReference type="NCBI Taxonomy" id="685588"/>
    <lineage>
        <taxon>Eukaryota</taxon>
        <taxon>Fungi</taxon>
        <taxon>Dikarya</taxon>
        <taxon>Basidiomycota</taxon>
        <taxon>Agaricomycotina</taxon>
        <taxon>Agaricomycetes</taxon>
        <taxon>Agaricomycetidae</taxon>
        <taxon>Agaricales</taxon>
        <taxon>Agaricineae</taxon>
        <taxon>Strophariaceae</taxon>
        <taxon>Galerina</taxon>
    </lineage>
</organism>
<evidence type="ECO:0000313" key="2">
    <source>
        <dbReference type="Proteomes" id="UP000027222"/>
    </source>
</evidence>
<sequence length="69" mass="8086">FETVREFIQQRSQQELLLKDRIHGLWLCTETPTAGGRVFEVGDEMLLELAHKTEIPVVVVFTQYDRLVR</sequence>
<proteinExistence type="predicted"/>
<dbReference type="HOGENOM" id="CLU_2782766_0_0_1"/>
<dbReference type="AlphaFoldDB" id="A0A067SMP9"/>
<accession>A0A067SMP9</accession>
<evidence type="ECO:0000313" key="1">
    <source>
        <dbReference type="EMBL" id="KDR68939.1"/>
    </source>
</evidence>
<protein>
    <submittedName>
        <fullName evidence="1">Uncharacterized protein</fullName>
    </submittedName>
</protein>
<feature type="non-terminal residue" evidence="1">
    <location>
        <position position="69"/>
    </location>
</feature>
<gene>
    <name evidence="1" type="ORF">GALMADRAFT_28592</name>
</gene>
<name>A0A067SMP9_GALM3</name>
<dbReference type="Proteomes" id="UP000027222">
    <property type="component" value="Unassembled WGS sequence"/>
</dbReference>
<dbReference type="OrthoDB" id="391988at2759"/>
<dbReference type="EMBL" id="KL142405">
    <property type="protein sequence ID" value="KDR68939.1"/>
    <property type="molecule type" value="Genomic_DNA"/>
</dbReference>